<evidence type="ECO:0000313" key="14">
    <source>
        <dbReference type="Proteomes" id="UP000054854"/>
    </source>
</evidence>
<evidence type="ECO:0000313" key="15">
    <source>
        <dbReference type="Proteomes" id="UP000255316"/>
    </source>
</evidence>
<evidence type="ECO:0000256" key="8">
    <source>
        <dbReference type="ARBA" id="ARBA00023136"/>
    </source>
</evidence>
<evidence type="ECO:0000256" key="9">
    <source>
        <dbReference type="ARBA" id="ARBA00023244"/>
    </source>
</evidence>
<evidence type="ECO:0000256" key="2">
    <source>
        <dbReference type="ARBA" id="ARBA00004429"/>
    </source>
</evidence>
<reference evidence="13 15" key="2">
    <citation type="submission" date="2018-06" db="EMBL/GenBank/DDBJ databases">
        <authorList>
            <consortium name="Pathogen Informatics"/>
            <person name="Doyle S."/>
        </authorList>
    </citation>
    <scope>NUCLEOTIDE SEQUENCE [LARGE SCALE GENOMIC DNA]</scope>
    <source>
        <strain evidence="13 15">NCTC12438</strain>
    </source>
</reference>
<feature type="transmembrane region" description="Helical" evidence="10">
    <location>
        <begin position="42"/>
        <end position="59"/>
    </location>
</feature>
<dbReference type="Proteomes" id="UP000054854">
    <property type="component" value="Unassembled WGS sequence"/>
</dbReference>
<keyword evidence="5" id="KW-0997">Cell inner membrane</keyword>
<dbReference type="GO" id="GO:0042168">
    <property type="term" value="P:heme metabolic process"/>
    <property type="evidence" value="ECO:0007669"/>
    <property type="project" value="InterPro"/>
</dbReference>
<sequence length="392" mass="45218">MIRVLFAFLILLVAVIIGIQLNKDPGYVLIAMNHWTIETTVWVAVFTLILLFMILYLCMRLCQKITHTPSTLTRWRAKKRFRKAQAITRKGLIEYSEGNWLKAKNHLIQALPNSDTPLLNYLTAARAAQKMGDNQLRDDYLREAQQSMPEAKIAVELTQAELQLANHQWEQALATLKHLHAIAPRHPYVLMLMMRLYQEIKDWPQLIALLPDLKKYKVISPQKFDLIQYDTYLQRLIALAKQNQSDAVNSFFQSIPKTLVNNPEIIAEYTRFLLKNNEFTAAKNLLYRTLRKNFNSQLIGLYAMLPADEHQLTFAESLLKKNTHSAALYLCLGQLCIKLQLWGKAKYYLEKSNEIEPTALAYEAKGKLHEKLGEEALACNSYKKGLELLTKK</sequence>
<dbReference type="UniPathway" id="UPA00252"/>
<evidence type="ECO:0000256" key="5">
    <source>
        <dbReference type="ARBA" id="ARBA00022519"/>
    </source>
</evidence>
<dbReference type="SUPFAM" id="SSF48452">
    <property type="entry name" value="TPR-like"/>
    <property type="match status" value="2"/>
</dbReference>
<proteinExistence type="predicted"/>
<dbReference type="GO" id="GO:0005886">
    <property type="term" value="C:plasma membrane"/>
    <property type="evidence" value="ECO:0007669"/>
    <property type="project" value="UniProtKB-SubCell"/>
</dbReference>
<evidence type="ECO:0000256" key="10">
    <source>
        <dbReference type="SAM" id="Phobius"/>
    </source>
</evidence>
<evidence type="ECO:0000256" key="1">
    <source>
        <dbReference type="ARBA" id="ARBA00002962"/>
    </source>
</evidence>
<feature type="domain" description="HemY N-terminal" evidence="11">
    <location>
        <begin position="26"/>
        <end position="132"/>
    </location>
</feature>
<comment type="function">
    <text evidence="1">Involved in a late step of protoheme IX synthesis.</text>
</comment>
<accession>A0A378IFR9</accession>
<keyword evidence="14" id="KW-1185">Reference proteome</keyword>
<evidence type="ECO:0000256" key="3">
    <source>
        <dbReference type="ARBA" id="ARBA00004744"/>
    </source>
</evidence>
<dbReference type="EMBL" id="LNXX01000007">
    <property type="protein sequence ID" value="KTC91959.1"/>
    <property type="molecule type" value="Genomic_DNA"/>
</dbReference>
<organism evidence="13 15">
    <name type="scientific">Legionella cincinnatiensis</name>
    <dbReference type="NCBI Taxonomy" id="28085"/>
    <lineage>
        <taxon>Bacteria</taxon>
        <taxon>Pseudomonadati</taxon>
        <taxon>Pseudomonadota</taxon>
        <taxon>Gammaproteobacteria</taxon>
        <taxon>Legionellales</taxon>
        <taxon>Legionellaceae</taxon>
        <taxon>Legionella</taxon>
    </lineage>
</organism>
<evidence type="ECO:0000313" key="12">
    <source>
        <dbReference type="EMBL" id="KTC91959.1"/>
    </source>
</evidence>
<dbReference type="InterPro" id="IPR011990">
    <property type="entry name" value="TPR-like_helical_dom_sf"/>
</dbReference>
<dbReference type="EMBL" id="UGNX01000001">
    <property type="protein sequence ID" value="STX33740.1"/>
    <property type="molecule type" value="Genomic_DNA"/>
</dbReference>
<dbReference type="NCBIfam" id="TIGR00540">
    <property type="entry name" value="TPR_hemY_coli"/>
    <property type="match status" value="1"/>
</dbReference>
<evidence type="ECO:0000259" key="11">
    <source>
        <dbReference type="Pfam" id="PF07219"/>
    </source>
</evidence>
<evidence type="ECO:0000256" key="7">
    <source>
        <dbReference type="ARBA" id="ARBA00022989"/>
    </source>
</evidence>
<keyword evidence="7 10" id="KW-1133">Transmembrane helix</keyword>
<dbReference type="Gene3D" id="1.25.40.10">
    <property type="entry name" value="Tetratricopeptide repeat domain"/>
    <property type="match status" value="2"/>
</dbReference>
<reference evidence="12 14" key="1">
    <citation type="submission" date="2015-11" db="EMBL/GenBank/DDBJ databases">
        <title>Genomic analysis of 38 Legionella species identifies large and diverse effector repertoires.</title>
        <authorList>
            <person name="Burstein D."/>
            <person name="Amaro F."/>
            <person name="Zusman T."/>
            <person name="Lifshitz Z."/>
            <person name="Cohen O."/>
            <person name="Gilbert J.A."/>
            <person name="Pupko T."/>
            <person name="Shuman H.A."/>
            <person name="Segal G."/>
        </authorList>
    </citation>
    <scope>NUCLEOTIDE SEQUENCE [LARGE SCALE GENOMIC DNA]</scope>
    <source>
        <strain evidence="12 14">CDC#72-OH-14</strain>
    </source>
</reference>
<gene>
    <name evidence="13" type="primary">hemY</name>
    <name evidence="12" type="ORF">Lcin_0738</name>
    <name evidence="13" type="ORF">NCTC12438_00318</name>
</gene>
<dbReference type="SMART" id="SM00028">
    <property type="entry name" value="TPR"/>
    <property type="match status" value="3"/>
</dbReference>
<keyword evidence="8 10" id="KW-0472">Membrane</keyword>
<dbReference type="GO" id="GO:0006779">
    <property type="term" value="P:porphyrin-containing compound biosynthetic process"/>
    <property type="evidence" value="ECO:0007669"/>
    <property type="project" value="UniProtKB-KW"/>
</dbReference>
<dbReference type="InterPro" id="IPR005254">
    <property type="entry name" value="Heme_biosyn_assoc_TPR_pro"/>
</dbReference>
<dbReference type="RefSeq" id="WP_058463962.1">
    <property type="nucleotide sequence ID" value="NZ_CAAAHQ010000009.1"/>
</dbReference>
<comment type="subcellular location">
    <subcellularLocation>
        <location evidence="2">Cell inner membrane</location>
        <topology evidence="2">Multi-pass membrane protein</topology>
    </subcellularLocation>
</comment>
<dbReference type="InterPro" id="IPR010817">
    <property type="entry name" value="HemY_N"/>
</dbReference>
<dbReference type="Pfam" id="PF07219">
    <property type="entry name" value="HemY_N"/>
    <property type="match status" value="1"/>
</dbReference>
<protein>
    <submittedName>
        <fullName evidence="13">Protoporphyrinogen oxidase</fullName>
    </submittedName>
</protein>
<dbReference type="Proteomes" id="UP000255316">
    <property type="component" value="Unassembled WGS sequence"/>
</dbReference>
<evidence type="ECO:0000313" key="13">
    <source>
        <dbReference type="EMBL" id="STX33740.1"/>
    </source>
</evidence>
<keyword evidence="4" id="KW-1003">Cell membrane</keyword>
<keyword evidence="9" id="KW-0627">Porphyrin biosynthesis</keyword>
<evidence type="ECO:0000256" key="6">
    <source>
        <dbReference type="ARBA" id="ARBA00022692"/>
    </source>
</evidence>
<dbReference type="InterPro" id="IPR019734">
    <property type="entry name" value="TPR_rpt"/>
</dbReference>
<comment type="pathway">
    <text evidence="3">Porphyrin-containing compound metabolism; protoheme biosynthesis.</text>
</comment>
<dbReference type="STRING" id="28085.Lcin_0738"/>
<evidence type="ECO:0000256" key="4">
    <source>
        <dbReference type="ARBA" id="ARBA00022475"/>
    </source>
</evidence>
<name>A0A378IFR9_9GAMM</name>
<dbReference type="AlphaFoldDB" id="A0A378IFR9"/>
<dbReference type="OrthoDB" id="7053339at2"/>
<keyword evidence="6 10" id="KW-0812">Transmembrane</keyword>